<evidence type="ECO:0000313" key="7">
    <source>
        <dbReference type="EMBL" id="MFI7872326.1"/>
    </source>
</evidence>
<keyword evidence="2" id="KW-0813">Transport</keyword>
<evidence type="ECO:0008006" key="9">
    <source>
        <dbReference type="Google" id="ProtNLM"/>
    </source>
</evidence>
<keyword evidence="4 6" id="KW-1133">Transmembrane helix</keyword>
<comment type="caution">
    <text evidence="7">The sequence shown here is derived from an EMBL/GenBank/DDBJ whole genome shotgun (WGS) entry which is preliminary data.</text>
</comment>
<dbReference type="Gene3D" id="1.20.1740.10">
    <property type="entry name" value="Amino acid/polyamine transporter I"/>
    <property type="match status" value="1"/>
</dbReference>
<evidence type="ECO:0000256" key="4">
    <source>
        <dbReference type="ARBA" id="ARBA00022989"/>
    </source>
</evidence>
<keyword evidence="8" id="KW-1185">Reference proteome</keyword>
<reference evidence="7 8" key="1">
    <citation type="submission" date="2024-07" db="EMBL/GenBank/DDBJ databases">
        <title>Whole genome sequencing of Prodigiosin pigment-producing Streptomyces salinarius isolated from rhizosphere soil of Arachis hypogaea.</title>
        <authorList>
            <person name="Vidhya A."/>
            <person name="Ramya S."/>
        </authorList>
    </citation>
    <scope>NUCLEOTIDE SEQUENCE [LARGE SCALE GENOMIC DNA]</scope>
    <source>
        <strain evidence="7 8">VRMG2420</strain>
    </source>
</reference>
<dbReference type="PANTHER" id="PTHR45649">
    <property type="entry name" value="AMINO-ACID PERMEASE BAT1"/>
    <property type="match status" value="1"/>
</dbReference>
<evidence type="ECO:0000256" key="6">
    <source>
        <dbReference type="SAM" id="Phobius"/>
    </source>
</evidence>
<sequence length="133" mass="13980">MTGAGPEKQPTGDEETVGRLGYAQELHRSLSWFSLFSVSFSIMSIATGVFLNFTFGITQLGPVSIWLWPAVGVGQLLVALVLSELGTRIPLAGAGYSGVHGWSGLPTDGSSAHWASCTPPWACRASSTSPSPR</sequence>
<dbReference type="RefSeq" id="WP_399593042.1">
    <property type="nucleotide sequence ID" value="NZ_JBITPR010000042.1"/>
</dbReference>
<dbReference type="PANTHER" id="PTHR45649:SF26">
    <property type="entry name" value="OS04G0435100 PROTEIN"/>
    <property type="match status" value="1"/>
</dbReference>
<evidence type="ECO:0000313" key="8">
    <source>
        <dbReference type="Proteomes" id="UP001614264"/>
    </source>
</evidence>
<evidence type="ECO:0000256" key="5">
    <source>
        <dbReference type="ARBA" id="ARBA00023136"/>
    </source>
</evidence>
<comment type="subcellular location">
    <subcellularLocation>
        <location evidence="1">Membrane</location>
        <topology evidence="1">Multi-pass membrane protein</topology>
    </subcellularLocation>
</comment>
<organism evidence="7 8">
    <name type="scientific">Streptomyces salinarius</name>
    <dbReference type="NCBI Taxonomy" id="2762598"/>
    <lineage>
        <taxon>Bacteria</taxon>
        <taxon>Bacillati</taxon>
        <taxon>Actinomycetota</taxon>
        <taxon>Actinomycetes</taxon>
        <taxon>Kitasatosporales</taxon>
        <taxon>Streptomycetaceae</taxon>
        <taxon>Streptomyces</taxon>
    </lineage>
</organism>
<evidence type="ECO:0000256" key="2">
    <source>
        <dbReference type="ARBA" id="ARBA00022448"/>
    </source>
</evidence>
<evidence type="ECO:0000256" key="1">
    <source>
        <dbReference type="ARBA" id="ARBA00004141"/>
    </source>
</evidence>
<protein>
    <recommendedName>
        <fullName evidence="9">Amino acid permease</fullName>
    </recommendedName>
</protein>
<dbReference type="Proteomes" id="UP001614264">
    <property type="component" value="Unassembled WGS sequence"/>
</dbReference>
<feature type="transmembrane region" description="Helical" evidence="6">
    <location>
        <begin position="32"/>
        <end position="53"/>
    </location>
</feature>
<dbReference type="EMBL" id="JBITPR010000042">
    <property type="protein sequence ID" value="MFI7872326.1"/>
    <property type="molecule type" value="Genomic_DNA"/>
</dbReference>
<evidence type="ECO:0000256" key="3">
    <source>
        <dbReference type="ARBA" id="ARBA00022692"/>
    </source>
</evidence>
<keyword evidence="3 6" id="KW-0812">Transmembrane</keyword>
<accession>A0ABW8BBE8</accession>
<keyword evidence="5 6" id="KW-0472">Membrane</keyword>
<gene>
    <name evidence="7" type="ORF">AB4829_17225</name>
</gene>
<name>A0ABW8BBE8_9ACTN</name>
<proteinExistence type="predicted"/>
<feature type="transmembrane region" description="Helical" evidence="6">
    <location>
        <begin position="65"/>
        <end position="82"/>
    </location>
</feature>